<dbReference type="Proteomes" id="UP000094067">
    <property type="component" value="Unassembled WGS sequence"/>
</dbReference>
<dbReference type="Pfam" id="PF12833">
    <property type="entry name" value="HTH_18"/>
    <property type="match status" value="1"/>
</dbReference>
<sequence>MVYMFYRINLQYLPSVRLADSVMIEPPYVHRRRKADEYIVYLIKKGVMYLEENGETVTLQPGDMYVLDPRYIHVGVKASWCEYFYVHFRHPDMEPLEEETEKGLQKLLLENRQASVQSDIFSYEKCEGQSLYLPKSYHIHDYSSLVKVTELLNEAMERNITQLENYKILLACKVLEAFVEISRSCVTEETVAYVEKQPRSYRNVQELLNYLNREYAADITGQSLEKEFGGNFDYMNRTFKKVTGQTIFKYLNRVRINHAKALILNSPLKMSRIGESVGFPDEYYFSRVFKKYTGKSPTEYAREGMNGRKNGK</sequence>
<dbReference type="AlphaFoldDB" id="A0A1E3ABT3"/>
<dbReference type="SMART" id="SM00342">
    <property type="entry name" value="HTH_ARAC"/>
    <property type="match status" value="1"/>
</dbReference>
<proteinExistence type="predicted"/>
<dbReference type="PROSITE" id="PS00041">
    <property type="entry name" value="HTH_ARAC_FAMILY_1"/>
    <property type="match status" value="1"/>
</dbReference>
<dbReference type="GO" id="GO:0003700">
    <property type="term" value="F:DNA-binding transcription factor activity"/>
    <property type="evidence" value="ECO:0007669"/>
    <property type="project" value="InterPro"/>
</dbReference>
<comment type="caution">
    <text evidence="5">The sequence shown here is derived from an EMBL/GenBank/DDBJ whole genome shotgun (WGS) entry which is preliminary data.</text>
</comment>
<dbReference type="InterPro" id="IPR037923">
    <property type="entry name" value="HTH-like"/>
</dbReference>
<evidence type="ECO:0000313" key="5">
    <source>
        <dbReference type="EMBL" id="ODM06198.1"/>
    </source>
</evidence>
<dbReference type="EMBL" id="MCGH01000002">
    <property type="protein sequence ID" value="ODM06198.1"/>
    <property type="molecule type" value="Genomic_DNA"/>
</dbReference>
<dbReference type="SUPFAM" id="SSF46689">
    <property type="entry name" value="Homeodomain-like"/>
    <property type="match status" value="1"/>
</dbReference>
<dbReference type="PANTHER" id="PTHR43280:SF28">
    <property type="entry name" value="HTH-TYPE TRANSCRIPTIONAL ACTIVATOR RHAS"/>
    <property type="match status" value="1"/>
</dbReference>
<accession>A0A1E3ABT3</accession>
<keyword evidence="2" id="KW-0238">DNA-binding</keyword>
<dbReference type="GO" id="GO:0043565">
    <property type="term" value="F:sequence-specific DNA binding"/>
    <property type="evidence" value="ECO:0007669"/>
    <property type="project" value="InterPro"/>
</dbReference>
<dbReference type="PROSITE" id="PS01124">
    <property type="entry name" value="HTH_ARAC_FAMILY_2"/>
    <property type="match status" value="1"/>
</dbReference>
<dbReference type="InterPro" id="IPR003313">
    <property type="entry name" value="AraC-bd"/>
</dbReference>
<evidence type="ECO:0000256" key="1">
    <source>
        <dbReference type="ARBA" id="ARBA00023015"/>
    </source>
</evidence>
<dbReference type="PANTHER" id="PTHR43280">
    <property type="entry name" value="ARAC-FAMILY TRANSCRIPTIONAL REGULATOR"/>
    <property type="match status" value="1"/>
</dbReference>
<dbReference type="SUPFAM" id="SSF51215">
    <property type="entry name" value="Regulatory protein AraC"/>
    <property type="match status" value="1"/>
</dbReference>
<name>A0A1E3ABT3_9FIRM</name>
<dbReference type="Pfam" id="PF02311">
    <property type="entry name" value="AraC_binding"/>
    <property type="match status" value="1"/>
</dbReference>
<evidence type="ECO:0000313" key="6">
    <source>
        <dbReference type="Proteomes" id="UP000094067"/>
    </source>
</evidence>
<dbReference type="Gene3D" id="1.10.10.60">
    <property type="entry name" value="Homeodomain-like"/>
    <property type="match status" value="2"/>
</dbReference>
<keyword evidence="1" id="KW-0805">Transcription regulation</keyword>
<dbReference type="PATRIC" id="fig|1432052.4.peg.2335"/>
<organism evidence="5 6">
    <name type="scientific">Eisenbergiella tayi</name>
    <dbReference type="NCBI Taxonomy" id="1432052"/>
    <lineage>
        <taxon>Bacteria</taxon>
        <taxon>Bacillati</taxon>
        <taxon>Bacillota</taxon>
        <taxon>Clostridia</taxon>
        <taxon>Lachnospirales</taxon>
        <taxon>Lachnospiraceae</taxon>
        <taxon>Eisenbergiella</taxon>
    </lineage>
</organism>
<evidence type="ECO:0000256" key="2">
    <source>
        <dbReference type="ARBA" id="ARBA00023125"/>
    </source>
</evidence>
<dbReference type="RefSeq" id="WP_081331146.1">
    <property type="nucleotide sequence ID" value="NZ_MCGH01000002.1"/>
</dbReference>
<keyword evidence="3" id="KW-0804">Transcription</keyword>
<feature type="domain" description="HTH araC/xylS-type" evidence="4">
    <location>
        <begin position="205"/>
        <end position="303"/>
    </location>
</feature>
<gene>
    <name evidence="5" type="primary">btr_6</name>
    <name evidence="5" type="ORF">BEI61_02087</name>
</gene>
<evidence type="ECO:0000256" key="3">
    <source>
        <dbReference type="ARBA" id="ARBA00023163"/>
    </source>
</evidence>
<dbReference type="InterPro" id="IPR009057">
    <property type="entry name" value="Homeodomain-like_sf"/>
</dbReference>
<dbReference type="InterPro" id="IPR018060">
    <property type="entry name" value="HTH_AraC"/>
</dbReference>
<dbReference type="PRINTS" id="PR00032">
    <property type="entry name" value="HTHARAC"/>
</dbReference>
<dbReference type="InterPro" id="IPR018062">
    <property type="entry name" value="HTH_AraC-typ_CS"/>
</dbReference>
<protein>
    <submittedName>
        <fullName evidence="5">HTH-type transcriptional activator Btr</fullName>
    </submittedName>
</protein>
<dbReference type="InterPro" id="IPR020449">
    <property type="entry name" value="Tscrpt_reg_AraC-type_HTH"/>
</dbReference>
<reference evidence="5 6" key="1">
    <citation type="submission" date="2016-07" db="EMBL/GenBank/DDBJ databases">
        <title>Characterization of isolates of Eisenbergiella tayi derived from blood cultures, using whole genome sequencing.</title>
        <authorList>
            <person name="Burdz T."/>
            <person name="Wiebe D."/>
            <person name="Huynh C."/>
            <person name="Bernard K."/>
        </authorList>
    </citation>
    <scope>NUCLEOTIDE SEQUENCE [LARGE SCALE GENOMIC DNA]</scope>
    <source>
        <strain evidence="5 6">NML 110608</strain>
    </source>
</reference>
<evidence type="ECO:0000259" key="4">
    <source>
        <dbReference type="PROSITE" id="PS01124"/>
    </source>
</evidence>